<proteinExistence type="predicted"/>
<evidence type="ECO:0000313" key="1">
    <source>
        <dbReference type="EMBL" id="MEK0173196.1"/>
    </source>
</evidence>
<organism evidence="1 2">
    <name type="scientific">Curtobacterium citreum</name>
    <dbReference type="NCBI Taxonomy" id="2036"/>
    <lineage>
        <taxon>Bacteria</taxon>
        <taxon>Bacillati</taxon>
        <taxon>Actinomycetota</taxon>
        <taxon>Actinomycetes</taxon>
        <taxon>Micrococcales</taxon>
        <taxon>Microbacteriaceae</taxon>
        <taxon>Curtobacterium</taxon>
    </lineage>
</organism>
<dbReference type="EMBL" id="JBBLYY010000078">
    <property type="protein sequence ID" value="MEK0173196.1"/>
    <property type="molecule type" value="Genomic_DNA"/>
</dbReference>
<comment type="caution">
    <text evidence="1">The sequence shown here is derived from an EMBL/GenBank/DDBJ whole genome shotgun (WGS) entry which is preliminary data.</text>
</comment>
<dbReference type="Proteomes" id="UP001370299">
    <property type="component" value="Unassembled WGS sequence"/>
</dbReference>
<evidence type="ECO:0000313" key="2">
    <source>
        <dbReference type="Proteomes" id="UP001370299"/>
    </source>
</evidence>
<reference evidence="1 2" key="1">
    <citation type="submission" date="2024-03" db="EMBL/GenBank/DDBJ databases">
        <title>Whole genomes of four grape xylem sap localized bacterial endophytes.</title>
        <authorList>
            <person name="Kumar G."/>
            <person name="Savka M.A."/>
        </authorList>
    </citation>
    <scope>NUCLEOTIDE SEQUENCE [LARGE SCALE GENOMIC DNA]</scope>
    <source>
        <strain evidence="1 2">RIT_GXS8</strain>
    </source>
</reference>
<sequence>MSMIILVMAEYMVDDSPLWYRGSRSREHFGVAEATDLGLSASLRHDLQAWNDVFEQVRQEVFDDRDESRAVPSTSASPEVLEAHRVESFTLASRVQLELGDDVHVWCGAGSGIDMVTESGTAVVLPNGRPGTDVEFLRDGKRDVRSARAAGAREGTAKAIVHWRALTERAGTPFGDAETRALGLRTAGRLQSDIGPHAQVVFYASASAPYRVDEFD</sequence>
<protein>
    <submittedName>
        <fullName evidence="1">Uncharacterized protein</fullName>
    </submittedName>
</protein>
<accession>A0ABU8YF64</accession>
<dbReference type="RefSeq" id="WP_340196227.1">
    <property type="nucleotide sequence ID" value="NZ_JBBKAP010000021.1"/>
</dbReference>
<gene>
    <name evidence="1" type="ORF">WMN62_17105</name>
</gene>
<name>A0ABU8YF64_9MICO</name>
<keyword evidence="2" id="KW-1185">Reference proteome</keyword>